<evidence type="ECO:0000313" key="4">
    <source>
        <dbReference type="Proteomes" id="UP000184603"/>
    </source>
</evidence>
<keyword evidence="4" id="KW-1185">Reference proteome</keyword>
<dbReference type="Proteomes" id="UP000184603">
    <property type="component" value="Unassembled WGS sequence"/>
</dbReference>
<dbReference type="GO" id="GO:0016020">
    <property type="term" value="C:membrane"/>
    <property type="evidence" value="ECO:0007669"/>
    <property type="project" value="InterPro"/>
</dbReference>
<evidence type="ECO:0000256" key="1">
    <source>
        <dbReference type="SAM" id="Phobius"/>
    </source>
</evidence>
<feature type="transmembrane region" description="Helical" evidence="1">
    <location>
        <begin position="74"/>
        <end position="93"/>
    </location>
</feature>
<evidence type="ECO:0000313" key="3">
    <source>
        <dbReference type="EMBL" id="SHO50587.1"/>
    </source>
</evidence>
<evidence type="ECO:0000259" key="2">
    <source>
        <dbReference type="PROSITE" id="PS50885"/>
    </source>
</evidence>
<dbReference type="AlphaFoldDB" id="A0A1M7YD75"/>
<name>A0A1M7YD75_9BACT</name>
<dbReference type="InterPro" id="IPR003660">
    <property type="entry name" value="HAMP_dom"/>
</dbReference>
<gene>
    <name evidence="3" type="ORF">SAMN02745220_03545</name>
</gene>
<dbReference type="STRING" id="1121416.SAMN02745220_03545"/>
<sequence length="201" mass="22498">MLMADGYKRKTIFIKRGYQSKLVLATFLFFSGGCLLFITLLALFSADTLTLSFSGADITLGSTPLMIVKELLTANWMLLAFGGVMLLISSVFLTHRVAGPLYRFERTLDSMNSGNLGAQIRLREKDEGMELAGKINQFNDSLSQSMRVLKNSTAALDTLLEQADSFNLPEEEKDELASLCWSMREHNRKIKTAFATYLENE</sequence>
<dbReference type="Gene3D" id="6.10.340.10">
    <property type="match status" value="1"/>
</dbReference>
<dbReference type="EMBL" id="FRFE01000019">
    <property type="protein sequence ID" value="SHO50587.1"/>
    <property type="molecule type" value="Genomic_DNA"/>
</dbReference>
<dbReference type="RefSeq" id="WP_073614996.1">
    <property type="nucleotide sequence ID" value="NZ_FRFE01000019.1"/>
</dbReference>
<keyword evidence="1" id="KW-1133">Transmembrane helix</keyword>
<proteinExistence type="predicted"/>
<feature type="domain" description="HAMP" evidence="2">
    <location>
        <begin position="95"/>
        <end position="147"/>
    </location>
</feature>
<reference evidence="3 4" key="1">
    <citation type="submission" date="2016-12" db="EMBL/GenBank/DDBJ databases">
        <authorList>
            <person name="Song W.-J."/>
            <person name="Kurnit D.M."/>
        </authorList>
    </citation>
    <scope>NUCLEOTIDE SEQUENCE [LARGE SCALE GENOMIC DNA]</scope>
    <source>
        <strain evidence="3 4">DSM 18488</strain>
    </source>
</reference>
<keyword evidence="1" id="KW-0472">Membrane</keyword>
<keyword evidence="1" id="KW-0812">Transmembrane</keyword>
<dbReference type="SUPFAM" id="SSF158472">
    <property type="entry name" value="HAMP domain-like"/>
    <property type="match status" value="1"/>
</dbReference>
<organism evidence="3 4">
    <name type="scientific">Desulfopila aestuarii DSM 18488</name>
    <dbReference type="NCBI Taxonomy" id="1121416"/>
    <lineage>
        <taxon>Bacteria</taxon>
        <taxon>Pseudomonadati</taxon>
        <taxon>Thermodesulfobacteriota</taxon>
        <taxon>Desulfobulbia</taxon>
        <taxon>Desulfobulbales</taxon>
        <taxon>Desulfocapsaceae</taxon>
        <taxon>Desulfopila</taxon>
    </lineage>
</organism>
<accession>A0A1M7YD75</accession>
<protein>
    <recommendedName>
        <fullName evidence="2">HAMP domain-containing protein</fullName>
    </recommendedName>
</protein>
<dbReference type="PROSITE" id="PS50885">
    <property type="entry name" value="HAMP"/>
    <property type="match status" value="1"/>
</dbReference>
<dbReference type="GO" id="GO:0007165">
    <property type="term" value="P:signal transduction"/>
    <property type="evidence" value="ECO:0007669"/>
    <property type="project" value="InterPro"/>
</dbReference>
<dbReference type="OrthoDB" id="5431364at2"/>
<feature type="transmembrane region" description="Helical" evidence="1">
    <location>
        <begin position="21"/>
        <end position="44"/>
    </location>
</feature>